<keyword evidence="3" id="KW-1185">Reference proteome</keyword>
<dbReference type="EMBL" id="CAJNNV010025419">
    <property type="protein sequence ID" value="CAE8614400.1"/>
    <property type="molecule type" value="Genomic_DNA"/>
</dbReference>
<evidence type="ECO:0000313" key="3">
    <source>
        <dbReference type="Proteomes" id="UP000654075"/>
    </source>
</evidence>
<dbReference type="Proteomes" id="UP000654075">
    <property type="component" value="Unassembled WGS sequence"/>
</dbReference>
<evidence type="ECO:0000256" key="1">
    <source>
        <dbReference type="SAM" id="MobiDB-lite"/>
    </source>
</evidence>
<comment type="caution">
    <text evidence="2">The sequence shown here is derived from an EMBL/GenBank/DDBJ whole genome shotgun (WGS) entry which is preliminary data.</text>
</comment>
<feature type="non-terminal residue" evidence="2">
    <location>
        <position position="254"/>
    </location>
</feature>
<sequence>ASAAFDEIEDWMLEVFGENRDALLPQLCGQDLDLAVAQRRRGMRYFAAGRSRDQRMFASILFPLFHGDPHERNYREAVEDILRVAGSSVQPKTRHKLSFDLGILFFTSDAHGNMSEPEPHEFGVVASGDFPLSEAFKFLEKMLEVYEGIDIAVALDGADSTLWSEQQFRDDAWAMDYTPPALRMSSALPSCSVVLHPRHNRRNTDVSPSWLEAHAAPQRRTKATMSSPGLPPDSRARGRRGNVVPLPIMQYNFC</sequence>
<dbReference type="AlphaFoldDB" id="A0A813FIX8"/>
<reference evidence="2" key="1">
    <citation type="submission" date="2021-02" db="EMBL/GenBank/DDBJ databases">
        <authorList>
            <person name="Dougan E. K."/>
            <person name="Rhodes N."/>
            <person name="Thang M."/>
            <person name="Chan C."/>
        </authorList>
    </citation>
    <scope>NUCLEOTIDE SEQUENCE</scope>
</reference>
<accession>A0A813FIX8</accession>
<organism evidence="2 3">
    <name type="scientific">Polarella glacialis</name>
    <name type="common">Dinoflagellate</name>
    <dbReference type="NCBI Taxonomy" id="89957"/>
    <lineage>
        <taxon>Eukaryota</taxon>
        <taxon>Sar</taxon>
        <taxon>Alveolata</taxon>
        <taxon>Dinophyceae</taxon>
        <taxon>Suessiales</taxon>
        <taxon>Suessiaceae</taxon>
        <taxon>Polarella</taxon>
    </lineage>
</organism>
<proteinExistence type="predicted"/>
<protein>
    <submittedName>
        <fullName evidence="2">Uncharacterized protein</fullName>
    </submittedName>
</protein>
<evidence type="ECO:0000313" key="2">
    <source>
        <dbReference type="EMBL" id="CAE8614400.1"/>
    </source>
</evidence>
<name>A0A813FIX8_POLGL</name>
<feature type="region of interest" description="Disordered" evidence="1">
    <location>
        <begin position="205"/>
        <end position="239"/>
    </location>
</feature>
<gene>
    <name evidence="2" type="ORF">PGLA1383_LOCUS32124</name>
</gene>